<comment type="caution">
    <text evidence="2">The sequence shown here is derived from an EMBL/GenBank/DDBJ whole genome shotgun (WGS) entry which is preliminary data.</text>
</comment>
<name>A0A1U7IGQ0_9CYAN</name>
<feature type="domain" description="ThuA-like" evidence="1">
    <location>
        <begin position="7"/>
        <end position="221"/>
    </location>
</feature>
<dbReference type="RefSeq" id="WP_073594944.1">
    <property type="nucleotide sequence ID" value="NZ_MRCE01000017.1"/>
</dbReference>
<dbReference type="SUPFAM" id="SSF52317">
    <property type="entry name" value="Class I glutamine amidotransferase-like"/>
    <property type="match status" value="1"/>
</dbReference>
<dbReference type="STRING" id="454136.NIES2119_18115"/>
<dbReference type="Gene3D" id="3.40.50.880">
    <property type="match status" value="1"/>
</dbReference>
<dbReference type="InterPro" id="IPR009381">
    <property type="entry name" value="Trehalose_catabolism_ThuA_prok"/>
</dbReference>
<sequence length="237" mass="26752">MSSTPVVTVWNEYQHEKINSEVAKTYPDGIHGAIAQHLQSVGLSVQTATLDQPEHGLTSDVLERTDVLIWWGHIAHDKVQDDIVDKIHQRVLSGMGLIALHSSHFSKIFKRLMGTSCNLKYRATGEKERIWVVDPAHPIASGLNECFEIPTEEMYGEFFDIPNPDALVLISWFEGGEVFRSGSCFHRGKGKIFYFRPGDQAFPTYHQPEVLQVITNAVFWANPTHGPDIQFGKRLIK</sequence>
<dbReference type="InterPro" id="IPR029062">
    <property type="entry name" value="Class_I_gatase-like"/>
</dbReference>
<reference evidence="2 3" key="1">
    <citation type="submission" date="2016-11" db="EMBL/GenBank/DDBJ databases">
        <title>Draft Genome Sequences of Nine Cyanobacterial Strains from Diverse Habitats.</title>
        <authorList>
            <person name="Zhu T."/>
            <person name="Hou S."/>
            <person name="Lu X."/>
            <person name="Hess W.R."/>
        </authorList>
    </citation>
    <scope>NUCLEOTIDE SEQUENCE [LARGE SCALE GENOMIC DNA]</scope>
    <source>
        <strain evidence="2 3">IAM M-71</strain>
    </source>
</reference>
<dbReference type="Proteomes" id="UP000185860">
    <property type="component" value="Unassembled WGS sequence"/>
</dbReference>
<evidence type="ECO:0000313" key="2">
    <source>
        <dbReference type="EMBL" id="OKH36262.1"/>
    </source>
</evidence>
<dbReference type="AlphaFoldDB" id="A0A1U7IGQ0"/>
<dbReference type="EMBL" id="MRCE01000017">
    <property type="protein sequence ID" value="OKH36262.1"/>
    <property type="molecule type" value="Genomic_DNA"/>
</dbReference>
<dbReference type="PIRSF" id="PIRSF030013">
    <property type="entry name" value="ThuA"/>
    <property type="match status" value="1"/>
</dbReference>
<accession>A0A1U7IGQ0</accession>
<organism evidence="2 3">
    <name type="scientific">[Phormidium ambiguum] IAM M-71</name>
    <dbReference type="NCBI Taxonomy" id="454136"/>
    <lineage>
        <taxon>Bacteria</taxon>
        <taxon>Bacillati</taxon>
        <taxon>Cyanobacteriota</taxon>
        <taxon>Cyanophyceae</taxon>
        <taxon>Oscillatoriophycideae</taxon>
        <taxon>Aerosakkonematales</taxon>
        <taxon>Aerosakkonemataceae</taxon>
        <taxon>Floridanema</taxon>
    </lineage>
</organism>
<dbReference type="OrthoDB" id="252909at2"/>
<gene>
    <name evidence="2" type="ORF">NIES2119_18115</name>
</gene>
<evidence type="ECO:0000259" key="1">
    <source>
        <dbReference type="Pfam" id="PF06283"/>
    </source>
</evidence>
<dbReference type="Pfam" id="PF06283">
    <property type="entry name" value="ThuA"/>
    <property type="match status" value="1"/>
</dbReference>
<dbReference type="InterPro" id="IPR029010">
    <property type="entry name" value="ThuA-like"/>
</dbReference>
<proteinExistence type="predicted"/>
<protein>
    <submittedName>
        <fullName evidence="2">Trehalose utilization protein ThuA</fullName>
    </submittedName>
</protein>
<evidence type="ECO:0000313" key="3">
    <source>
        <dbReference type="Proteomes" id="UP000185860"/>
    </source>
</evidence>